<accession>A0A9N9G7Y1</accession>
<keyword evidence="10 12" id="KW-0819">tRNA processing</keyword>
<comment type="caution">
    <text evidence="13">The sequence shown here is derived from an EMBL/GenBank/DDBJ whole genome shotgun (WGS) entry which is preliminary data.</text>
</comment>
<evidence type="ECO:0000256" key="4">
    <source>
        <dbReference type="ARBA" id="ARBA00012795"/>
    </source>
</evidence>
<evidence type="ECO:0000256" key="5">
    <source>
        <dbReference type="ARBA" id="ARBA00017788"/>
    </source>
</evidence>
<dbReference type="EC" id="2.1.1.211" evidence="4 12"/>
<dbReference type="GO" id="GO:0005737">
    <property type="term" value="C:cytoplasm"/>
    <property type="evidence" value="ECO:0007669"/>
    <property type="project" value="UniProtKB-SubCell"/>
</dbReference>
<dbReference type="Pfam" id="PF07757">
    <property type="entry name" value="AdoMet_MTase"/>
    <property type="match status" value="1"/>
</dbReference>
<dbReference type="GO" id="GO:0030488">
    <property type="term" value="P:tRNA methylation"/>
    <property type="evidence" value="ECO:0007669"/>
    <property type="project" value="UniProtKB-UniRule"/>
</dbReference>
<comment type="similarity">
    <text evidence="3 12">Belongs to the TRM44 family.</text>
</comment>
<proteinExistence type="inferred from homology"/>
<dbReference type="EMBL" id="CAJVPK010001363">
    <property type="protein sequence ID" value="CAG8583647.1"/>
    <property type="molecule type" value="Genomic_DNA"/>
</dbReference>
<evidence type="ECO:0000313" key="14">
    <source>
        <dbReference type="Proteomes" id="UP000789706"/>
    </source>
</evidence>
<dbReference type="InterPro" id="IPR029063">
    <property type="entry name" value="SAM-dependent_MTases_sf"/>
</dbReference>
<dbReference type="AlphaFoldDB" id="A0A9N9G7Y1"/>
<dbReference type="OrthoDB" id="10047021at2759"/>
<keyword evidence="6 12" id="KW-0963">Cytoplasm</keyword>
<gene>
    <name evidence="13" type="ORF">DEBURN_LOCUS8696</name>
</gene>
<evidence type="ECO:0000256" key="11">
    <source>
        <dbReference type="ARBA" id="ARBA00047957"/>
    </source>
</evidence>
<dbReference type="Gene3D" id="3.40.50.150">
    <property type="entry name" value="Vaccinia Virus protein VP39"/>
    <property type="match status" value="1"/>
</dbReference>
<evidence type="ECO:0000256" key="12">
    <source>
        <dbReference type="RuleBase" id="RU368004"/>
    </source>
</evidence>
<dbReference type="Proteomes" id="UP000789706">
    <property type="component" value="Unassembled WGS sequence"/>
</dbReference>
<keyword evidence="9 12" id="KW-0949">S-adenosyl-L-methionine</keyword>
<organism evidence="13 14">
    <name type="scientific">Diversispora eburnea</name>
    <dbReference type="NCBI Taxonomy" id="1213867"/>
    <lineage>
        <taxon>Eukaryota</taxon>
        <taxon>Fungi</taxon>
        <taxon>Fungi incertae sedis</taxon>
        <taxon>Mucoromycota</taxon>
        <taxon>Glomeromycotina</taxon>
        <taxon>Glomeromycetes</taxon>
        <taxon>Diversisporales</taxon>
        <taxon>Diversisporaceae</taxon>
        <taxon>Diversispora</taxon>
    </lineage>
</organism>
<evidence type="ECO:0000256" key="8">
    <source>
        <dbReference type="ARBA" id="ARBA00022679"/>
    </source>
</evidence>
<dbReference type="PANTHER" id="PTHR21210">
    <property type="entry name" value="TRNA (URACIL-O(2)-)-METHYLTRANSFERASE-RELATED"/>
    <property type="match status" value="1"/>
</dbReference>
<keyword evidence="7 12" id="KW-0489">Methyltransferase</keyword>
<comment type="function">
    <text evidence="12">Adenosyl-L-methionine (AdoMet)-dependent tRNA (uracil-O(2)-)-methyltransferase.</text>
</comment>
<evidence type="ECO:0000256" key="7">
    <source>
        <dbReference type="ARBA" id="ARBA00022603"/>
    </source>
</evidence>
<comment type="function">
    <text evidence="1">Probable adenosyl-L-methionine (AdoMet)-dependent tRNA (uracil-O(2)-)-methyltransferase.</text>
</comment>
<evidence type="ECO:0000256" key="6">
    <source>
        <dbReference type="ARBA" id="ARBA00022490"/>
    </source>
</evidence>
<evidence type="ECO:0000256" key="3">
    <source>
        <dbReference type="ARBA" id="ARBA00009056"/>
    </source>
</evidence>
<reference evidence="13" key="1">
    <citation type="submission" date="2021-06" db="EMBL/GenBank/DDBJ databases">
        <authorList>
            <person name="Kallberg Y."/>
            <person name="Tangrot J."/>
            <person name="Rosling A."/>
        </authorList>
    </citation>
    <scope>NUCLEOTIDE SEQUENCE</scope>
    <source>
        <strain evidence="13">AZ414A</strain>
    </source>
</reference>
<evidence type="ECO:0000256" key="9">
    <source>
        <dbReference type="ARBA" id="ARBA00022691"/>
    </source>
</evidence>
<evidence type="ECO:0000313" key="13">
    <source>
        <dbReference type="EMBL" id="CAG8583647.1"/>
    </source>
</evidence>
<evidence type="ECO:0000256" key="2">
    <source>
        <dbReference type="ARBA" id="ARBA00004496"/>
    </source>
</evidence>
<comment type="catalytic activity">
    <reaction evidence="11 12">
        <text>uridine(44) in tRNA(Ser) + S-adenosyl-L-methionine = 2'-O-methyluridine(44) in tRNA(Ser) + S-adenosyl-L-homocysteine + H(+)</text>
        <dbReference type="Rhea" id="RHEA:43100"/>
        <dbReference type="Rhea" id="RHEA-COMP:10339"/>
        <dbReference type="Rhea" id="RHEA-COMP:10340"/>
        <dbReference type="ChEBI" id="CHEBI:15378"/>
        <dbReference type="ChEBI" id="CHEBI:57856"/>
        <dbReference type="ChEBI" id="CHEBI:59789"/>
        <dbReference type="ChEBI" id="CHEBI:65315"/>
        <dbReference type="ChEBI" id="CHEBI:74478"/>
        <dbReference type="EC" id="2.1.1.211"/>
    </reaction>
</comment>
<evidence type="ECO:0000256" key="1">
    <source>
        <dbReference type="ARBA" id="ARBA00002778"/>
    </source>
</evidence>
<dbReference type="PANTHER" id="PTHR21210:SF0">
    <property type="entry name" value="TRNA (URACIL-O(2)-)-METHYLTRANSFERASE-RELATED"/>
    <property type="match status" value="1"/>
</dbReference>
<name>A0A9N9G7Y1_9GLOM</name>
<evidence type="ECO:0000256" key="10">
    <source>
        <dbReference type="ARBA" id="ARBA00022694"/>
    </source>
</evidence>
<dbReference type="SUPFAM" id="SSF53335">
    <property type="entry name" value="S-adenosyl-L-methionine-dependent methyltransferases"/>
    <property type="match status" value="1"/>
</dbReference>
<keyword evidence="8 12" id="KW-0808">Transferase</keyword>
<dbReference type="GO" id="GO:0141101">
    <property type="term" value="F:tRNA(Ser) (uridine(44)-2'-O-)-methyltransferase activity"/>
    <property type="evidence" value="ECO:0007669"/>
    <property type="project" value="UniProtKB-EC"/>
</dbReference>
<sequence length="470" mass="55380">MESKITPEFATSFKPNYFFDDKNNVPTRNWNNKTWHIIAEVNVSFTKDVFWEVINRWTKEAHLVIPPIQSVEILSDVETDFQNRFLDIHQTEHEQEFQDLLKVTPVRSIKRKLIPKRKNKDEELEELVEYYMTKNVNVKTLLESRVVYTPIIECSQEESVKVSCISYLFAEYNNPGDNYQSYIRIEIIPLNSPTSKNSLEITEKMKYAYQLLFKKLFKWCQNTEKGYQKRVHHDLLIPKEIYLETYQKVKLKYADELVKNWSEKTDPVKFVFEDIAIASWLISLWELERKENGQNKLQSFVDLGCGNGLLTYLLSSEGYEGIGIDMKKRKIWNKFEEKGAILKVETLQPNMITYPKTDWIIGNHADELVPWIPIIAAKSSENTKFMVIPCCFYALSGTKYSFEKQIISSGKYKAYQEYIQKIIEKCGFIVEYDWLRIPSTKNVAIIGRNRIINQRDELLKNIDSVILRKE</sequence>
<comment type="subcellular location">
    <subcellularLocation>
        <location evidence="2 12">Cytoplasm</location>
    </subcellularLocation>
</comment>
<protein>
    <recommendedName>
        <fullName evidence="5 12">tRNA (uracil-O(2)-)-methyltransferase</fullName>
        <ecNumber evidence="4 12">2.1.1.211</ecNumber>
    </recommendedName>
</protein>
<dbReference type="InterPro" id="IPR011671">
    <property type="entry name" value="tRNA_uracil_MeTrfase"/>
</dbReference>
<keyword evidence="14" id="KW-1185">Reference proteome</keyword>